<sequence>MKKRPFRQNKVFRYLILMIVMALPLRAEPLRILAMGDSVMAWNAWSGKDIPSVMGEALGAEITSVAVSGANFATRSGNGDIRSQYVAGDWDLVVVNGGANDFANGCGCGACFPYLDLLIDADLQGLMPAFLRKLETDILWVGYYATGFTGPFSGCRDALVEMEIRLSRLAKEMPNLRFVDAEDVIEPGNRAQFFYDRVHPSRLGSRLIGTYLAEQIAR</sequence>
<evidence type="ECO:0000313" key="2">
    <source>
        <dbReference type="EMBL" id="SPH19508.1"/>
    </source>
</evidence>
<dbReference type="AlphaFoldDB" id="A0A2R8B8Z6"/>
<proteinExistence type="predicted"/>
<evidence type="ECO:0000313" key="3">
    <source>
        <dbReference type="Proteomes" id="UP000244880"/>
    </source>
</evidence>
<dbReference type="SUPFAM" id="SSF52266">
    <property type="entry name" value="SGNH hydrolase"/>
    <property type="match status" value="1"/>
</dbReference>
<dbReference type="Gene3D" id="3.40.50.1110">
    <property type="entry name" value="SGNH hydrolase"/>
    <property type="match status" value="1"/>
</dbReference>
<dbReference type="InterPro" id="IPR013830">
    <property type="entry name" value="SGNH_hydro"/>
</dbReference>
<reference evidence="2 3" key="1">
    <citation type="submission" date="2018-03" db="EMBL/GenBank/DDBJ databases">
        <authorList>
            <person name="Keele B.F."/>
        </authorList>
    </citation>
    <scope>NUCLEOTIDE SEQUENCE [LARGE SCALE GENOMIC DNA]</scope>
    <source>
        <strain evidence="2 3">CECT 8599</strain>
    </source>
</reference>
<keyword evidence="3" id="KW-1185">Reference proteome</keyword>
<dbReference type="OrthoDB" id="7840049at2"/>
<evidence type="ECO:0000259" key="1">
    <source>
        <dbReference type="Pfam" id="PF13472"/>
    </source>
</evidence>
<name>A0A2R8B8Z6_9RHOB</name>
<dbReference type="InterPro" id="IPR036514">
    <property type="entry name" value="SGNH_hydro_sf"/>
</dbReference>
<feature type="domain" description="SGNH hydrolase-type esterase" evidence="1">
    <location>
        <begin position="34"/>
        <end position="207"/>
    </location>
</feature>
<dbReference type="Proteomes" id="UP000244880">
    <property type="component" value="Unassembled WGS sequence"/>
</dbReference>
<dbReference type="CDD" id="cd00229">
    <property type="entry name" value="SGNH_hydrolase"/>
    <property type="match status" value="1"/>
</dbReference>
<dbReference type="Pfam" id="PF13472">
    <property type="entry name" value="Lipase_GDSL_2"/>
    <property type="match status" value="1"/>
</dbReference>
<organism evidence="2 3">
    <name type="scientific">Ascidiaceihabitans donghaensis</name>
    <dbReference type="NCBI Taxonomy" id="1510460"/>
    <lineage>
        <taxon>Bacteria</taxon>
        <taxon>Pseudomonadati</taxon>
        <taxon>Pseudomonadota</taxon>
        <taxon>Alphaproteobacteria</taxon>
        <taxon>Rhodobacterales</taxon>
        <taxon>Paracoccaceae</taxon>
        <taxon>Ascidiaceihabitans</taxon>
    </lineage>
</organism>
<dbReference type="GO" id="GO:0016788">
    <property type="term" value="F:hydrolase activity, acting on ester bonds"/>
    <property type="evidence" value="ECO:0007669"/>
    <property type="project" value="UniProtKB-ARBA"/>
</dbReference>
<accession>A0A2R8B8Z6</accession>
<protein>
    <recommendedName>
        <fullName evidence="1">SGNH hydrolase-type esterase domain-containing protein</fullName>
    </recommendedName>
</protein>
<dbReference type="EMBL" id="OMOR01000001">
    <property type="protein sequence ID" value="SPH19508.1"/>
    <property type="molecule type" value="Genomic_DNA"/>
</dbReference>
<gene>
    <name evidence="2" type="ORF">ASD8599_00234</name>
</gene>